<evidence type="ECO:0000313" key="1">
    <source>
        <dbReference type="EMBL" id="KAI0065461.1"/>
    </source>
</evidence>
<protein>
    <submittedName>
        <fullName evidence="1">Uncharacterized protein</fullName>
    </submittedName>
</protein>
<accession>A0ACB8TBA6</accession>
<sequence length="114" mass="13245">MFVKPVSAHIPRSLCSHLSRFGPHHPPHIFLPSEKFSNGFLCSALLYLRCTAHLFFSFVPIGPHPVRFFVVFQVLSLVFIADYPLLDDKITNRVTEHRHIICYKKISTRVRETR</sequence>
<organism evidence="1 2">
    <name type="scientific">Artomyces pyxidatus</name>
    <dbReference type="NCBI Taxonomy" id="48021"/>
    <lineage>
        <taxon>Eukaryota</taxon>
        <taxon>Fungi</taxon>
        <taxon>Dikarya</taxon>
        <taxon>Basidiomycota</taxon>
        <taxon>Agaricomycotina</taxon>
        <taxon>Agaricomycetes</taxon>
        <taxon>Russulales</taxon>
        <taxon>Auriscalpiaceae</taxon>
        <taxon>Artomyces</taxon>
    </lineage>
</organism>
<reference evidence="1" key="2">
    <citation type="journal article" date="2022" name="New Phytol.">
        <title>Evolutionary transition to the ectomycorrhizal habit in the genomes of a hyperdiverse lineage of mushroom-forming fungi.</title>
        <authorList>
            <person name="Looney B."/>
            <person name="Miyauchi S."/>
            <person name="Morin E."/>
            <person name="Drula E."/>
            <person name="Courty P.E."/>
            <person name="Kohler A."/>
            <person name="Kuo A."/>
            <person name="LaButti K."/>
            <person name="Pangilinan J."/>
            <person name="Lipzen A."/>
            <person name="Riley R."/>
            <person name="Andreopoulos W."/>
            <person name="He G."/>
            <person name="Johnson J."/>
            <person name="Nolan M."/>
            <person name="Tritt A."/>
            <person name="Barry K.W."/>
            <person name="Grigoriev I.V."/>
            <person name="Nagy L.G."/>
            <person name="Hibbett D."/>
            <person name="Henrissat B."/>
            <person name="Matheny P.B."/>
            <person name="Labbe J."/>
            <person name="Martin F.M."/>
        </authorList>
    </citation>
    <scope>NUCLEOTIDE SEQUENCE</scope>
    <source>
        <strain evidence="1">HHB10654</strain>
    </source>
</reference>
<reference evidence="1" key="1">
    <citation type="submission" date="2021-03" db="EMBL/GenBank/DDBJ databases">
        <authorList>
            <consortium name="DOE Joint Genome Institute"/>
            <person name="Ahrendt S."/>
            <person name="Looney B.P."/>
            <person name="Miyauchi S."/>
            <person name="Morin E."/>
            <person name="Drula E."/>
            <person name="Courty P.E."/>
            <person name="Chicoki N."/>
            <person name="Fauchery L."/>
            <person name="Kohler A."/>
            <person name="Kuo A."/>
            <person name="Labutti K."/>
            <person name="Pangilinan J."/>
            <person name="Lipzen A."/>
            <person name="Riley R."/>
            <person name="Andreopoulos W."/>
            <person name="He G."/>
            <person name="Johnson J."/>
            <person name="Barry K.W."/>
            <person name="Grigoriev I.V."/>
            <person name="Nagy L."/>
            <person name="Hibbett D."/>
            <person name="Henrissat B."/>
            <person name="Matheny P.B."/>
            <person name="Labbe J."/>
            <person name="Martin F."/>
        </authorList>
    </citation>
    <scope>NUCLEOTIDE SEQUENCE</scope>
    <source>
        <strain evidence="1">HHB10654</strain>
    </source>
</reference>
<dbReference type="Proteomes" id="UP000814140">
    <property type="component" value="Unassembled WGS sequence"/>
</dbReference>
<comment type="caution">
    <text evidence="1">The sequence shown here is derived from an EMBL/GenBank/DDBJ whole genome shotgun (WGS) entry which is preliminary data.</text>
</comment>
<keyword evidence="2" id="KW-1185">Reference proteome</keyword>
<gene>
    <name evidence="1" type="ORF">BV25DRAFT_1693092</name>
</gene>
<evidence type="ECO:0000313" key="2">
    <source>
        <dbReference type="Proteomes" id="UP000814140"/>
    </source>
</evidence>
<dbReference type="EMBL" id="MU277195">
    <property type="protein sequence ID" value="KAI0065461.1"/>
    <property type="molecule type" value="Genomic_DNA"/>
</dbReference>
<proteinExistence type="predicted"/>
<name>A0ACB8TBA6_9AGAM</name>